<organism evidence="1 2">
    <name type="scientific">Bicyclus anynana</name>
    <name type="common">Squinting bush brown butterfly</name>
    <dbReference type="NCBI Taxonomy" id="110368"/>
    <lineage>
        <taxon>Eukaryota</taxon>
        <taxon>Metazoa</taxon>
        <taxon>Ecdysozoa</taxon>
        <taxon>Arthropoda</taxon>
        <taxon>Hexapoda</taxon>
        <taxon>Insecta</taxon>
        <taxon>Pterygota</taxon>
        <taxon>Neoptera</taxon>
        <taxon>Endopterygota</taxon>
        <taxon>Lepidoptera</taxon>
        <taxon>Glossata</taxon>
        <taxon>Ditrysia</taxon>
        <taxon>Papilionoidea</taxon>
        <taxon>Nymphalidae</taxon>
        <taxon>Satyrinae</taxon>
        <taxon>Satyrini</taxon>
        <taxon>Mycalesina</taxon>
        <taxon>Bicyclus</taxon>
    </lineage>
</organism>
<keyword evidence="1" id="KW-1185">Reference proteome</keyword>
<gene>
    <name evidence="2" type="primary">LOC112052255</name>
</gene>
<reference evidence="2" key="1">
    <citation type="submission" date="2025-08" db="UniProtKB">
        <authorList>
            <consortium name="RefSeq"/>
        </authorList>
    </citation>
    <scope>IDENTIFICATION</scope>
</reference>
<sequence length="109" mass="13337">MLRQAIYVTQGRMRELEPLLEEHRQQTALRMAFMFNRLQQLAEDMRRIYTLSQRKQYQFRMFYQLTWHTHVVRKYLDVLYTVEHVIRTHAAFVEPLKMELEKMGMAVDG</sequence>
<evidence type="ECO:0000313" key="2">
    <source>
        <dbReference type="RefSeq" id="XP_052743436.1"/>
    </source>
</evidence>
<protein>
    <submittedName>
        <fullName evidence="2">Uncharacterized protein LOC112052255</fullName>
    </submittedName>
</protein>
<accession>A0ABM3LWJ6</accession>
<evidence type="ECO:0000313" key="1">
    <source>
        <dbReference type="Proteomes" id="UP001652582"/>
    </source>
</evidence>
<dbReference type="GeneID" id="112052255"/>
<name>A0ABM3LWJ6_BICAN</name>
<dbReference type="Proteomes" id="UP001652582">
    <property type="component" value="Chromosome 19"/>
</dbReference>
<dbReference type="RefSeq" id="XP_052743436.1">
    <property type="nucleotide sequence ID" value="XM_052887476.1"/>
</dbReference>
<proteinExistence type="predicted"/>